<evidence type="ECO:0000313" key="16">
    <source>
        <dbReference type="EMBL" id="THG10598.1"/>
    </source>
</evidence>
<evidence type="ECO:0000256" key="14">
    <source>
        <dbReference type="SAM" id="Phobius"/>
    </source>
</evidence>
<feature type="transmembrane region" description="Helical" evidence="14">
    <location>
        <begin position="81"/>
        <end position="103"/>
    </location>
</feature>
<evidence type="ECO:0000256" key="3">
    <source>
        <dbReference type="ARBA" id="ARBA00022679"/>
    </source>
</evidence>
<dbReference type="FunFam" id="1.10.510.10:FF:000590">
    <property type="entry name" value="PR5-like receptor kinase"/>
    <property type="match status" value="1"/>
</dbReference>
<keyword evidence="5" id="KW-0732">Signal</keyword>
<dbReference type="InterPro" id="IPR045874">
    <property type="entry name" value="LRK10/LRL21-25-like"/>
</dbReference>
<gene>
    <name evidence="16" type="ORF">TEA_012345</name>
</gene>
<evidence type="ECO:0000256" key="8">
    <source>
        <dbReference type="ARBA" id="ARBA00022840"/>
    </source>
</evidence>
<dbReference type="PANTHER" id="PTHR27009">
    <property type="entry name" value="RUST RESISTANCE KINASE LR10-RELATED"/>
    <property type="match status" value="1"/>
</dbReference>
<comment type="similarity">
    <text evidence="13">Belongs to the protein kinase superfamily.</text>
</comment>
<evidence type="ECO:0000256" key="4">
    <source>
        <dbReference type="ARBA" id="ARBA00022692"/>
    </source>
</evidence>
<reference evidence="16 17" key="1">
    <citation type="journal article" date="2018" name="Proc. Natl. Acad. Sci. U.S.A.">
        <title>Draft genome sequence of Camellia sinensis var. sinensis provides insights into the evolution of the tea genome and tea quality.</title>
        <authorList>
            <person name="Wei C."/>
            <person name="Yang H."/>
            <person name="Wang S."/>
            <person name="Zhao J."/>
            <person name="Liu C."/>
            <person name="Gao L."/>
            <person name="Xia E."/>
            <person name="Lu Y."/>
            <person name="Tai Y."/>
            <person name="She G."/>
            <person name="Sun J."/>
            <person name="Cao H."/>
            <person name="Tong W."/>
            <person name="Gao Q."/>
            <person name="Li Y."/>
            <person name="Deng W."/>
            <person name="Jiang X."/>
            <person name="Wang W."/>
            <person name="Chen Q."/>
            <person name="Zhang S."/>
            <person name="Li H."/>
            <person name="Wu J."/>
            <person name="Wang P."/>
            <person name="Li P."/>
            <person name="Shi C."/>
            <person name="Zheng F."/>
            <person name="Jian J."/>
            <person name="Huang B."/>
            <person name="Shan D."/>
            <person name="Shi M."/>
            <person name="Fang C."/>
            <person name="Yue Y."/>
            <person name="Li F."/>
            <person name="Li D."/>
            <person name="Wei S."/>
            <person name="Han B."/>
            <person name="Jiang C."/>
            <person name="Yin Y."/>
            <person name="Xia T."/>
            <person name="Zhang Z."/>
            <person name="Bennetzen J.L."/>
            <person name="Zhao S."/>
            <person name="Wan X."/>
        </authorList>
    </citation>
    <scope>NUCLEOTIDE SEQUENCE [LARGE SCALE GENOMIC DNA]</scope>
    <source>
        <strain evidence="17">cv. Shuchazao</strain>
        <tissue evidence="16">Leaf</tissue>
    </source>
</reference>
<keyword evidence="3" id="KW-0808">Transferase</keyword>
<keyword evidence="4 14" id="KW-0812">Transmembrane</keyword>
<keyword evidence="11" id="KW-0325">Glycoprotein</keyword>
<evidence type="ECO:0000256" key="1">
    <source>
        <dbReference type="ARBA" id="ARBA00004479"/>
    </source>
</evidence>
<evidence type="ECO:0000313" key="17">
    <source>
        <dbReference type="Proteomes" id="UP000306102"/>
    </source>
</evidence>
<dbReference type="PROSITE" id="PS00108">
    <property type="entry name" value="PROTEIN_KINASE_ST"/>
    <property type="match status" value="1"/>
</dbReference>
<accession>A0A4S4E3Y0</accession>
<dbReference type="Pfam" id="PF00069">
    <property type="entry name" value="Pkinase"/>
    <property type="match status" value="1"/>
</dbReference>
<dbReference type="FunFam" id="3.30.200.20:FF:000178">
    <property type="entry name" value="serine/threonine-protein kinase PBS1-like"/>
    <property type="match status" value="1"/>
</dbReference>
<dbReference type="GO" id="GO:0016020">
    <property type="term" value="C:membrane"/>
    <property type="evidence" value="ECO:0007669"/>
    <property type="project" value="UniProtKB-SubCell"/>
</dbReference>
<keyword evidence="10 14" id="KW-0472">Membrane</keyword>
<dbReference type="PROSITE" id="PS50011">
    <property type="entry name" value="PROTEIN_KINASE_DOM"/>
    <property type="match status" value="1"/>
</dbReference>
<dbReference type="InterPro" id="IPR011009">
    <property type="entry name" value="Kinase-like_dom_sf"/>
</dbReference>
<evidence type="ECO:0000256" key="11">
    <source>
        <dbReference type="ARBA" id="ARBA00023180"/>
    </source>
</evidence>
<feature type="domain" description="Protein kinase" evidence="15">
    <location>
        <begin position="155"/>
        <end position="445"/>
    </location>
</feature>
<dbReference type="Proteomes" id="UP000306102">
    <property type="component" value="Unassembled WGS sequence"/>
</dbReference>
<dbReference type="Gene3D" id="3.30.200.20">
    <property type="entry name" value="Phosphorylase Kinase, domain 1"/>
    <property type="match status" value="1"/>
</dbReference>
<organism evidence="16 17">
    <name type="scientific">Camellia sinensis var. sinensis</name>
    <name type="common">China tea</name>
    <dbReference type="NCBI Taxonomy" id="542762"/>
    <lineage>
        <taxon>Eukaryota</taxon>
        <taxon>Viridiplantae</taxon>
        <taxon>Streptophyta</taxon>
        <taxon>Embryophyta</taxon>
        <taxon>Tracheophyta</taxon>
        <taxon>Spermatophyta</taxon>
        <taxon>Magnoliopsida</taxon>
        <taxon>eudicotyledons</taxon>
        <taxon>Gunneridae</taxon>
        <taxon>Pentapetalae</taxon>
        <taxon>asterids</taxon>
        <taxon>Ericales</taxon>
        <taxon>Theaceae</taxon>
        <taxon>Camellia</taxon>
    </lineage>
</organism>
<name>A0A4S4E3Y0_CAMSN</name>
<dbReference type="STRING" id="542762.A0A4S4E3Y0"/>
<comment type="subcellular location">
    <subcellularLocation>
        <location evidence="1">Membrane</location>
        <topology evidence="1">Single-pass type I membrane protein</topology>
    </subcellularLocation>
</comment>
<evidence type="ECO:0000256" key="2">
    <source>
        <dbReference type="ARBA" id="ARBA00022527"/>
    </source>
</evidence>
<keyword evidence="9 14" id="KW-1133">Transmembrane helix</keyword>
<evidence type="ECO:0000256" key="7">
    <source>
        <dbReference type="ARBA" id="ARBA00022777"/>
    </source>
</evidence>
<dbReference type="AlphaFoldDB" id="A0A4S4E3Y0"/>
<comment type="caution">
    <text evidence="16">The sequence shown here is derived from an EMBL/GenBank/DDBJ whole genome shotgun (WGS) entry which is preliminary data.</text>
</comment>
<sequence>MEEVSTLVASAVHIDPRRPIPDTYRSILPIPILRERYCAGKSHIGLVGLHLVSSVGTPSGTCDEKSRVGASQLGANVRENPTSVCIATGGICALLAVVLLLMFKYKRRIATIFKPSYSGKNQTTGDQRKAKEFFKNYQSTLLTNYSYNDIKKMTNNFKEKLGEGGYGNVFKGKLPPDGRFIAVKMLMDYRDNSQNFLSEITSIGRIHHVNVIRLLGFCWDGSRQALVYEYMPNKSLGDLLHKGEVSVSLGLTRLHEISIGVAHGLEYLHNGCDSRILHLDIKPQNVLLDQNFDPKISDFGLAKVYSRNQSAVTMTKAGGTIGYIAPEILFRNLGKPSHKSDVYSFGMLLLAMVGAKTQVQPEANTSSEAQFPGWIYDKLMIDEERDNMELEDFVVGEEVYIARKMLKVGLWCIQINPKDRPSMARVVEMLCGNVEAIEMPPKPIFFSPPRKQLEQETIISSNESESSVLALTSSRKWEA</sequence>
<keyword evidence="6 12" id="KW-0547">Nucleotide-binding</keyword>
<dbReference type="PROSITE" id="PS00107">
    <property type="entry name" value="PROTEIN_KINASE_ATP"/>
    <property type="match status" value="1"/>
</dbReference>
<dbReference type="InterPro" id="IPR008271">
    <property type="entry name" value="Ser/Thr_kinase_AS"/>
</dbReference>
<dbReference type="GO" id="GO:0004674">
    <property type="term" value="F:protein serine/threonine kinase activity"/>
    <property type="evidence" value="ECO:0007669"/>
    <property type="project" value="UniProtKB-KW"/>
</dbReference>
<dbReference type="SMART" id="SM00220">
    <property type="entry name" value="S_TKc"/>
    <property type="match status" value="1"/>
</dbReference>
<evidence type="ECO:0000256" key="10">
    <source>
        <dbReference type="ARBA" id="ARBA00023136"/>
    </source>
</evidence>
<evidence type="ECO:0000256" key="12">
    <source>
        <dbReference type="PROSITE-ProRule" id="PRU10141"/>
    </source>
</evidence>
<protein>
    <recommendedName>
        <fullName evidence="15">Protein kinase domain-containing protein</fullName>
    </recommendedName>
</protein>
<evidence type="ECO:0000256" key="6">
    <source>
        <dbReference type="ARBA" id="ARBA00022741"/>
    </source>
</evidence>
<dbReference type="InterPro" id="IPR017441">
    <property type="entry name" value="Protein_kinase_ATP_BS"/>
</dbReference>
<evidence type="ECO:0000256" key="13">
    <source>
        <dbReference type="RuleBase" id="RU000304"/>
    </source>
</evidence>
<evidence type="ECO:0000256" key="5">
    <source>
        <dbReference type="ARBA" id="ARBA00022729"/>
    </source>
</evidence>
<keyword evidence="8 12" id="KW-0067">ATP-binding</keyword>
<evidence type="ECO:0000259" key="15">
    <source>
        <dbReference type="PROSITE" id="PS50011"/>
    </source>
</evidence>
<dbReference type="InterPro" id="IPR000719">
    <property type="entry name" value="Prot_kinase_dom"/>
</dbReference>
<dbReference type="GO" id="GO:0005524">
    <property type="term" value="F:ATP binding"/>
    <property type="evidence" value="ECO:0007669"/>
    <property type="project" value="UniProtKB-UniRule"/>
</dbReference>
<keyword evidence="17" id="KW-1185">Reference proteome</keyword>
<evidence type="ECO:0000256" key="9">
    <source>
        <dbReference type="ARBA" id="ARBA00022989"/>
    </source>
</evidence>
<proteinExistence type="inferred from homology"/>
<dbReference type="EMBL" id="SDRB02007809">
    <property type="protein sequence ID" value="THG10598.1"/>
    <property type="molecule type" value="Genomic_DNA"/>
</dbReference>
<feature type="binding site" evidence="12">
    <location>
        <position position="184"/>
    </location>
    <ligand>
        <name>ATP</name>
        <dbReference type="ChEBI" id="CHEBI:30616"/>
    </ligand>
</feature>
<keyword evidence="7" id="KW-0418">Kinase</keyword>
<dbReference type="SUPFAM" id="SSF56112">
    <property type="entry name" value="Protein kinase-like (PK-like)"/>
    <property type="match status" value="1"/>
</dbReference>
<keyword evidence="2 13" id="KW-0723">Serine/threonine-protein kinase</keyword>
<dbReference type="Gene3D" id="1.10.510.10">
    <property type="entry name" value="Transferase(Phosphotransferase) domain 1"/>
    <property type="match status" value="1"/>
</dbReference>